<feature type="domain" description="Bacterial EndoU nuclease" evidence="2">
    <location>
        <begin position="593"/>
        <end position="733"/>
    </location>
</feature>
<keyword evidence="1" id="KW-0175">Coiled coil</keyword>
<dbReference type="RefSeq" id="WP_162944241.1">
    <property type="nucleotide sequence ID" value="NZ_KZ987724.1"/>
</dbReference>
<evidence type="ECO:0000259" key="2">
    <source>
        <dbReference type="Pfam" id="PF14436"/>
    </source>
</evidence>
<accession>A0ABQ1VNF5</accession>
<protein>
    <recommendedName>
        <fullName evidence="2">Bacterial EndoU nuclease domain-containing protein</fullName>
    </recommendedName>
</protein>
<comment type="caution">
    <text evidence="3">The sequence shown here is derived from an EMBL/GenBank/DDBJ whole genome shotgun (WGS) entry which is preliminary data.</text>
</comment>
<reference evidence="4" key="1">
    <citation type="journal article" date="2019" name="Int. J. Syst. Evol. Microbiol.">
        <title>The Global Catalogue of Microorganisms (GCM) 10K type strain sequencing project: providing services to taxonomists for standard genome sequencing and annotation.</title>
        <authorList>
            <consortium name="The Broad Institute Genomics Platform"/>
            <consortium name="The Broad Institute Genome Sequencing Center for Infectious Disease"/>
            <person name="Wu L."/>
            <person name="Ma J."/>
        </authorList>
    </citation>
    <scope>NUCLEOTIDE SEQUENCE [LARGE SCALE GENOMIC DNA]</scope>
    <source>
        <strain evidence="4">CGMCC 1.15420</strain>
    </source>
</reference>
<name>A0ABQ1VNF5_9BACL</name>
<feature type="coiled-coil region" evidence="1">
    <location>
        <begin position="274"/>
        <end position="301"/>
    </location>
</feature>
<proteinExistence type="predicted"/>
<dbReference type="Pfam" id="PF14436">
    <property type="entry name" value="EndoU_bacteria"/>
    <property type="match status" value="1"/>
</dbReference>
<evidence type="ECO:0000313" key="3">
    <source>
        <dbReference type="EMBL" id="GGF84101.1"/>
    </source>
</evidence>
<evidence type="ECO:0000313" key="4">
    <source>
        <dbReference type="Proteomes" id="UP000608420"/>
    </source>
</evidence>
<dbReference type="EMBL" id="BMIW01000001">
    <property type="protein sequence ID" value="GGF84101.1"/>
    <property type="molecule type" value="Genomic_DNA"/>
</dbReference>
<keyword evidence="4" id="KW-1185">Reference proteome</keyword>
<organism evidence="3 4">
    <name type="scientific">Paenibacillus aceti</name>
    <dbReference type="NCBI Taxonomy" id="1820010"/>
    <lineage>
        <taxon>Bacteria</taxon>
        <taxon>Bacillati</taxon>
        <taxon>Bacillota</taxon>
        <taxon>Bacilli</taxon>
        <taxon>Bacillales</taxon>
        <taxon>Paenibacillaceae</taxon>
        <taxon>Paenibacillus</taxon>
    </lineage>
</organism>
<evidence type="ECO:0000256" key="1">
    <source>
        <dbReference type="SAM" id="Coils"/>
    </source>
</evidence>
<sequence>MSRDVNRLLHDTEANYSEYYVRTVTQETASLLREIEMLARHIDEQLREKVSGLKYATNHYADTDRQAEKLSQSQISTSHFDQRSPFAPLQDLTGNRLFSPTNSSSPDSIAFSNLFEQLQAIQRQGLLVRLSPVKEDPRIASLLQTMQNGDSMAQRLAQLELEKIAEAFTEIARSQKAYVVYQAYGHREYMESAHQYAEAQRKKLEEMGVSGEWYKEGIDLSDFYQGGLLEACRYNPLKNDRSLLLDDEEIRALLEQGMLGEVELDVLRQRYDELEVKVLQRQQLEQQLEEYNQLVAEEDIRKMQQLLKDMNLYHGEVTGEYNQELLIAVAGYQYIANNHSTLFAVWRELSGYHEGKEFEVDGLITKELIEVADAERELGYWNDPGVKASGVGVAMTTVGVGDGIVSQVWDEGSGLVKQVWSVNPTNPKFWTETMPGYYDLAKAIANGDITLEDIKEALKEGAAEEFVVPFQDIYDLQEKILSGKASYEESQRYGRALVKAFLALTLVEGAVKSGVKISGRLSRQLSELLPKLNGGAVVVAEGGMKVKVPDTYRIETPESPDIQRKQYEVDRKRGEEGTKGTGNLIFKSDYDDHLINVKKFDRDPSKGITGGHNMGEFYNYFRNVLKLDDVDFINKVTPHPTIDGIIQINYKIPKLDNKGNLTGEYKYFKNPKTVYDSSKISEATIIEWGKAAMQQGIDSGSIVGRKITGIAPNGLKFEGYMDANGIITKFYPKLD</sequence>
<dbReference type="InterPro" id="IPR029501">
    <property type="entry name" value="EndoU_bac"/>
</dbReference>
<gene>
    <name evidence="3" type="ORF">GCM10010913_01960</name>
</gene>
<dbReference type="Proteomes" id="UP000608420">
    <property type="component" value="Unassembled WGS sequence"/>
</dbReference>
<dbReference type="CDD" id="cd20686">
    <property type="entry name" value="CdiA-CT_Ec-like"/>
    <property type="match status" value="1"/>
</dbReference>